<feature type="transmembrane region" description="Helical" evidence="8">
    <location>
        <begin position="158"/>
        <end position="183"/>
    </location>
</feature>
<keyword evidence="6" id="KW-0411">Iron-sulfur</keyword>
<dbReference type="RefSeq" id="WP_093031467.1">
    <property type="nucleotide sequence ID" value="NZ_FNNZ01000009.1"/>
</dbReference>
<evidence type="ECO:0000256" key="8">
    <source>
        <dbReference type="SAM" id="Phobius"/>
    </source>
</evidence>
<dbReference type="Proteomes" id="UP000198816">
    <property type="component" value="Unassembled WGS sequence"/>
</dbReference>
<evidence type="ECO:0000313" key="11">
    <source>
        <dbReference type="Proteomes" id="UP000198816"/>
    </source>
</evidence>
<feature type="compositionally biased region" description="Basic and acidic residues" evidence="7">
    <location>
        <begin position="335"/>
        <end position="348"/>
    </location>
</feature>
<dbReference type="AlphaFoldDB" id="A0A1H2WNK2"/>
<keyword evidence="8" id="KW-0812">Transmembrane</keyword>
<keyword evidence="5" id="KW-0408">Iron</keyword>
<keyword evidence="11" id="KW-1185">Reference proteome</keyword>
<keyword evidence="3" id="KW-0479">Metal-binding</keyword>
<feature type="compositionally biased region" description="Polar residues" evidence="7">
    <location>
        <begin position="322"/>
        <end position="333"/>
    </location>
</feature>
<feature type="transmembrane region" description="Helical" evidence="8">
    <location>
        <begin position="203"/>
        <end position="223"/>
    </location>
</feature>
<feature type="compositionally biased region" description="Polar residues" evidence="7">
    <location>
        <begin position="355"/>
        <end position="367"/>
    </location>
</feature>
<evidence type="ECO:0000259" key="9">
    <source>
        <dbReference type="Pfam" id="PF12801"/>
    </source>
</evidence>
<evidence type="ECO:0000256" key="2">
    <source>
        <dbReference type="ARBA" id="ARBA00022485"/>
    </source>
</evidence>
<protein>
    <submittedName>
        <fullName evidence="10">4Fe-4S binding domain-containing protein</fullName>
    </submittedName>
</protein>
<proteinExistence type="predicted"/>
<dbReference type="EMBL" id="FNNZ01000009">
    <property type="protein sequence ID" value="SDW81569.1"/>
    <property type="molecule type" value="Genomic_DNA"/>
</dbReference>
<dbReference type="SUPFAM" id="SSF54862">
    <property type="entry name" value="4Fe-4S ferredoxins"/>
    <property type="match status" value="1"/>
</dbReference>
<keyword evidence="8" id="KW-0472">Membrane</keyword>
<evidence type="ECO:0000256" key="5">
    <source>
        <dbReference type="ARBA" id="ARBA00023004"/>
    </source>
</evidence>
<organism evidence="10 11">
    <name type="scientific">Thiocapsa roseopersicina</name>
    <dbReference type="NCBI Taxonomy" id="1058"/>
    <lineage>
        <taxon>Bacteria</taxon>
        <taxon>Pseudomonadati</taxon>
        <taxon>Pseudomonadota</taxon>
        <taxon>Gammaproteobacteria</taxon>
        <taxon>Chromatiales</taxon>
        <taxon>Chromatiaceae</taxon>
        <taxon>Thiocapsa</taxon>
    </lineage>
</organism>
<evidence type="ECO:0000256" key="3">
    <source>
        <dbReference type="ARBA" id="ARBA00022723"/>
    </source>
</evidence>
<gene>
    <name evidence="10" type="ORF">SAMN05421783_10923</name>
</gene>
<accession>A0A1H2WNK2</accession>
<name>A0A1H2WNK2_THIRO</name>
<feature type="transmembrane region" description="Helical" evidence="8">
    <location>
        <begin position="67"/>
        <end position="87"/>
    </location>
</feature>
<evidence type="ECO:0000256" key="1">
    <source>
        <dbReference type="ARBA" id="ARBA00022448"/>
    </source>
</evidence>
<evidence type="ECO:0000313" key="10">
    <source>
        <dbReference type="EMBL" id="SDW81569.1"/>
    </source>
</evidence>
<dbReference type="OrthoDB" id="9806398at2"/>
<keyword evidence="4" id="KW-0249">Electron transport</keyword>
<feature type="domain" description="4Fe-4S ferredoxin-type" evidence="9">
    <location>
        <begin position="208"/>
        <end position="237"/>
    </location>
</feature>
<dbReference type="InterPro" id="IPR051684">
    <property type="entry name" value="Electron_Trans/Redox"/>
</dbReference>
<dbReference type="GO" id="GO:0046872">
    <property type="term" value="F:metal ion binding"/>
    <property type="evidence" value="ECO:0007669"/>
    <property type="project" value="UniProtKB-KW"/>
</dbReference>
<evidence type="ECO:0000256" key="6">
    <source>
        <dbReference type="ARBA" id="ARBA00023014"/>
    </source>
</evidence>
<feature type="region of interest" description="Disordered" evidence="7">
    <location>
        <begin position="317"/>
        <end position="367"/>
    </location>
</feature>
<dbReference type="InterPro" id="IPR017896">
    <property type="entry name" value="4Fe4S_Fe-S-bd"/>
</dbReference>
<feature type="transmembrane region" description="Helical" evidence="8">
    <location>
        <begin position="12"/>
        <end position="30"/>
    </location>
</feature>
<dbReference type="GO" id="GO:0005886">
    <property type="term" value="C:plasma membrane"/>
    <property type="evidence" value="ECO:0007669"/>
    <property type="project" value="TreeGrafter"/>
</dbReference>
<sequence length="367" mass="41086">MSRTRLQQRRAWFQVGFFSLFLLAPPLDLFRIDLTLGHAILFGQHWTLGIEDFLAGRTGIGDATLNLFVRGFLPIFGGAALFLFIAWRYGRLYCGWLCPHFSVVETINALMRRASGKPSIWERRTLPPPLRGPIPMTVTGAQDPSAKSPASAPYWNRWYWIPTLLAVVGFAFLWALALLTYLLPPFEIYHNLLNGTLTRNQSIFLTAATIAFTVEFLLARHFFCRYVCAVGLFQSLAWMANDRAMVVGFDTRRAAACADCDNACDHACPMRLKPRTIKRKMFTCTECAECISACTQVQHGDPQQSLLRWVEGAEALPVVTGRPSTPNQESGLPSESRHRPDRHQDKPSDAMGPSWTAQTGDATARTS</sequence>
<keyword evidence="1" id="KW-0813">Transport</keyword>
<dbReference type="GO" id="GO:0051539">
    <property type="term" value="F:4 iron, 4 sulfur cluster binding"/>
    <property type="evidence" value="ECO:0007669"/>
    <property type="project" value="UniProtKB-KW"/>
</dbReference>
<dbReference type="STRING" id="1058.SAMN05421783_10923"/>
<dbReference type="Pfam" id="PF12801">
    <property type="entry name" value="Fer4_5"/>
    <property type="match status" value="2"/>
</dbReference>
<reference evidence="11" key="1">
    <citation type="submission" date="2016-10" db="EMBL/GenBank/DDBJ databases">
        <authorList>
            <person name="Varghese N."/>
            <person name="Submissions S."/>
        </authorList>
    </citation>
    <scope>NUCLEOTIDE SEQUENCE [LARGE SCALE GENOMIC DNA]</scope>
    <source>
        <strain evidence="11">DSM 217</strain>
    </source>
</reference>
<feature type="domain" description="4Fe-4S ferredoxin-type" evidence="9">
    <location>
        <begin position="76"/>
        <end position="118"/>
    </location>
</feature>
<keyword evidence="2" id="KW-0004">4Fe-4S</keyword>
<evidence type="ECO:0000256" key="4">
    <source>
        <dbReference type="ARBA" id="ARBA00022982"/>
    </source>
</evidence>
<evidence type="ECO:0000256" key="7">
    <source>
        <dbReference type="SAM" id="MobiDB-lite"/>
    </source>
</evidence>
<dbReference type="PANTHER" id="PTHR30176">
    <property type="entry name" value="FERREDOXIN-TYPE PROTEIN NAPH"/>
    <property type="match status" value="1"/>
</dbReference>
<dbReference type="PANTHER" id="PTHR30176:SF3">
    <property type="entry name" value="FERREDOXIN-TYPE PROTEIN NAPH"/>
    <property type="match status" value="1"/>
</dbReference>
<keyword evidence="8" id="KW-1133">Transmembrane helix</keyword>